<feature type="coiled-coil region" evidence="1">
    <location>
        <begin position="821"/>
        <end position="848"/>
    </location>
</feature>
<name>A2E309_TRIV3</name>
<feature type="coiled-coil region" evidence="1">
    <location>
        <begin position="595"/>
        <end position="773"/>
    </location>
</feature>
<evidence type="ECO:0000256" key="1">
    <source>
        <dbReference type="SAM" id="Coils"/>
    </source>
</evidence>
<keyword evidence="1" id="KW-0175">Coiled coil</keyword>
<organism evidence="2 3">
    <name type="scientific">Trichomonas vaginalis (strain ATCC PRA-98 / G3)</name>
    <dbReference type="NCBI Taxonomy" id="412133"/>
    <lineage>
        <taxon>Eukaryota</taxon>
        <taxon>Metamonada</taxon>
        <taxon>Parabasalia</taxon>
        <taxon>Trichomonadida</taxon>
        <taxon>Trichomonadidae</taxon>
        <taxon>Trichomonas</taxon>
    </lineage>
</organism>
<dbReference type="VEuPathDB" id="TrichDB:TVAGG3_0847860"/>
<dbReference type="KEGG" id="tva:4770917"/>
<feature type="coiled-coil region" evidence="1">
    <location>
        <begin position="45"/>
        <end position="140"/>
    </location>
</feature>
<proteinExistence type="predicted"/>
<dbReference type="RefSeq" id="XP_001325168.1">
    <property type="nucleotide sequence ID" value="XM_001325133.1"/>
</dbReference>
<reference evidence="2" key="1">
    <citation type="submission" date="2006-10" db="EMBL/GenBank/DDBJ databases">
        <authorList>
            <person name="Amadeo P."/>
            <person name="Zhao Q."/>
            <person name="Wortman J."/>
            <person name="Fraser-Liggett C."/>
            <person name="Carlton J."/>
        </authorList>
    </citation>
    <scope>NUCLEOTIDE SEQUENCE</scope>
    <source>
        <strain evidence="2">G3</strain>
    </source>
</reference>
<dbReference type="EMBL" id="DS113293">
    <property type="protein sequence ID" value="EAY12945.1"/>
    <property type="molecule type" value="Genomic_DNA"/>
</dbReference>
<evidence type="ECO:0000313" key="3">
    <source>
        <dbReference type="Proteomes" id="UP000001542"/>
    </source>
</evidence>
<protein>
    <submittedName>
        <fullName evidence="2">Uncharacterized protein</fullName>
    </submittedName>
</protein>
<feature type="coiled-coil region" evidence="1">
    <location>
        <begin position="534"/>
        <end position="561"/>
    </location>
</feature>
<dbReference type="SMR" id="A2E309"/>
<feature type="coiled-coil region" evidence="1">
    <location>
        <begin position="196"/>
        <end position="480"/>
    </location>
</feature>
<dbReference type="STRING" id="5722.A2E309"/>
<accession>A2E309</accession>
<dbReference type="VEuPathDB" id="TrichDB:TVAG_404910"/>
<reference evidence="2" key="2">
    <citation type="journal article" date="2007" name="Science">
        <title>Draft genome sequence of the sexually transmitted pathogen Trichomonas vaginalis.</title>
        <authorList>
            <person name="Carlton J.M."/>
            <person name="Hirt R.P."/>
            <person name="Silva J.C."/>
            <person name="Delcher A.L."/>
            <person name="Schatz M."/>
            <person name="Zhao Q."/>
            <person name="Wortman J.R."/>
            <person name="Bidwell S.L."/>
            <person name="Alsmark U.C.M."/>
            <person name="Besteiro S."/>
            <person name="Sicheritz-Ponten T."/>
            <person name="Noel C.J."/>
            <person name="Dacks J.B."/>
            <person name="Foster P.G."/>
            <person name="Simillion C."/>
            <person name="Van de Peer Y."/>
            <person name="Miranda-Saavedra D."/>
            <person name="Barton G.J."/>
            <person name="Westrop G.D."/>
            <person name="Mueller S."/>
            <person name="Dessi D."/>
            <person name="Fiori P.L."/>
            <person name="Ren Q."/>
            <person name="Paulsen I."/>
            <person name="Zhang H."/>
            <person name="Bastida-Corcuera F.D."/>
            <person name="Simoes-Barbosa A."/>
            <person name="Brown M.T."/>
            <person name="Hayes R.D."/>
            <person name="Mukherjee M."/>
            <person name="Okumura C.Y."/>
            <person name="Schneider R."/>
            <person name="Smith A.J."/>
            <person name="Vanacova S."/>
            <person name="Villalvazo M."/>
            <person name="Haas B.J."/>
            <person name="Pertea M."/>
            <person name="Feldblyum T.V."/>
            <person name="Utterback T.R."/>
            <person name="Shu C.L."/>
            <person name="Osoegawa K."/>
            <person name="de Jong P.J."/>
            <person name="Hrdy I."/>
            <person name="Horvathova L."/>
            <person name="Zubacova Z."/>
            <person name="Dolezal P."/>
            <person name="Malik S.B."/>
            <person name="Logsdon J.M. Jr."/>
            <person name="Henze K."/>
            <person name="Gupta A."/>
            <person name="Wang C.C."/>
            <person name="Dunne R.L."/>
            <person name="Upcroft J.A."/>
            <person name="Upcroft P."/>
            <person name="White O."/>
            <person name="Salzberg S.L."/>
            <person name="Tang P."/>
            <person name="Chiu C.-H."/>
            <person name="Lee Y.-S."/>
            <person name="Embley T.M."/>
            <person name="Coombs G.H."/>
            <person name="Mottram J.C."/>
            <person name="Tachezy J."/>
            <person name="Fraser-Liggett C.M."/>
            <person name="Johnson P.J."/>
        </authorList>
    </citation>
    <scope>NUCLEOTIDE SEQUENCE [LARGE SCALE GENOMIC DNA]</scope>
    <source>
        <strain evidence="2">G3</strain>
    </source>
</reference>
<keyword evidence="3" id="KW-1185">Reference proteome</keyword>
<dbReference type="AlphaFoldDB" id="A2E309"/>
<dbReference type="Proteomes" id="UP000001542">
    <property type="component" value="Unassembled WGS sequence"/>
</dbReference>
<evidence type="ECO:0000313" key="2">
    <source>
        <dbReference type="EMBL" id="EAY12945.1"/>
    </source>
</evidence>
<gene>
    <name evidence="2" type="ORF">TVAG_404910</name>
</gene>
<sequence length="849" mass="99398">MNNDIVKNPVCNEEEDFSYQKILEKANFDNAIEISSKINEVIDQNQSLYAQIRQISQDNIELKNKLNIEISKNNELKQSNKKLNENMIFQLHNKEETYKKEINKIKKKFNLEMQKLSQDFNKAIKENQNLNTQIKEFIAKEHRNLEAISFYFDHEITSFDDLIDSISKFFKQDTIIKSPKNKPVQQNEKLKQSAKDDEMKRKYKLLSSKLKEKESEIKQLQMKFDVQKNNVKDFEVNSAKILSLTRKLESTEEDKKLQEEDYQHQIKLLNLKIENLKTEILRLKNNSNSTQINLVQTPIKQEILNNFSPKKDELKQNDDSTYEELNARVKELSSELENVNKERQKLIEKIQITENEFENYKINTLKQENDLKSLSAIHEETLNELESLRDALHSLNIKKQKKGVKAIRKIEEEANSKLEKAQTIADNYKQQINEYQITITQLNEKINLLNLRNTEVVKENDNLSKKLMEYQEKLDAEVAKSADIVSKQDKEAIPISSWCFNGFDKKLSNKIEFIGRNENLQTSSKIQTAFNTIAKFYNKRIKILNDESSALNQQLEFVKDRFSKFIVDLSIVVIGKSTSLDEILSNNGQYLINQVNSLKIDHDTLSRQVKELSIKLFKVNKLFGKESPKKFKQRTEKLINEMHTKIDRLERKYKKYKSSFCSLKSSKENDDIEMKANLEKLTAENNQFKSDLQDLTKTNSELKSQNQELNSNLRNAEHKLDEESTKHKQEVAELNNQHEADKSKHMKDMSAEIKRVTEQLKQSSNNCDDSKAQISRMKNVIAAQKATIEQISADREYQKKVNEITLNSQEKKFQVEKKQITESYESTIKNLKDQISQLNRDIIKLSSKE</sequence>
<dbReference type="InParanoid" id="A2E309"/>